<keyword evidence="3" id="KW-1185">Reference proteome</keyword>
<dbReference type="GO" id="GO:0016740">
    <property type="term" value="F:transferase activity"/>
    <property type="evidence" value="ECO:0007669"/>
    <property type="project" value="UniProtKB-KW"/>
</dbReference>
<dbReference type="InterPro" id="IPR001763">
    <property type="entry name" value="Rhodanese-like_dom"/>
</dbReference>
<evidence type="ECO:0000259" key="1">
    <source>
        <dbReference type="PROSITE" id="PS50206"/>
    </source>
</evidence>
<dbReference type="Proteomes" id="UP000448292">
    <property type="component" value="Unassembled WGS sequence"/>
</dbReference>
<comment type="caution">
    <text evidence="2">The sequence shown here is derived from an EMBL/GenBank/DDBJ whole genome shotgun (WGS) entry which is preliminary data.</text>
</comment>
<protein>
    <submittedName>
        <fullName evidence="2">Sulfurtransferase</fullName>
    </submittedName>
</protein>
<dbReference type="PANTHER" id="PTHR43031">
    <property type="entry name" value="FAD-DEPENDENT OXIDOREDUCTASE"/>
    <property type="match status" value="1"/>
</dbReference>
<dbReference type="SMART" id="SM00450">
    <property type="entry name" value="RHOD"/>
    <property type="match status" value="1"/>
</dbReference>
<reference evidence="2 3" key="1">
    <citation type="submission" date="2018-06" db="EMBL/GenBank/DDBJ databases">
        <title>Complete genome of Desulfovibrio indonesiensis P37SLT.</title>
        <authorList>
            <person name="Crispim J.S."/>
            <person name="Vidigal P.M.P."/>
            <person name="Silva L.C.F."/>
            <person name="Laguardia C.N."/>
            <person name="Araujo L.C."/>
            <person name="Dias R.S."/>
            <person name="Sousa M.P."/>
            <person name="Paula S.O."/>
            <person name="Silva C."/>
        </authorList>
    </citation>
    <scope>NUCLEOTIDE SEQUENCE [LARGE SCALE GENOMIC DNA]</scope>
    <source>
        <strain evidence="2 3">P37SLT</strain>
    </source>
</reference>
<gene>
    <name evidence="2" type="ORF">DPQ33_09760</name>
</gene>
<dbReference type="SUPFAM" id="SSF52821">
    <property type="entry name" value="Rhodanese/Cell cycle control phosphatase"/>
    <property type="match status" value="1"/>
</dbReference>
<organism evidence="2 3">
    <name type="scientific">Oceanidesulfovibrio indonesiensis</name>
    <dbReference type="NCBI Taxonomy" id="54767"/>
    <lineage>
        <taxon>Bacteria</taxon>
        <taxon>Pseudomonadati</taxon>
        <taxon>Thermodesulfobacteriota</taxon>
        <taxon>Desulfovibrionia</taxon>
        <taxon>Desulfovibrionales</taxon>
        <taxon>Desulfovibrionaceae</taxon>
        <taxon>Oceanidesulfovibrio</taxon>
    </lineage>
</organism>
<accession>A0A7M3ME29</accession>
<proteinExistence type="predicted"/>
<dbReference type="Gene3D" id="3.40.250.10">
    <property type="entry name" value="Rhodanese-like domain"/>
    <property type="match status" value="1"/>
</dbReference>
<feature type="domain" description="Rhodanese" evidence="1">
    <location>
        <begin position="64"/>
        <end position="154"/>
    </location>
</feature>
<dbReference type="InterPro" id="IPR036873">
    <property type="entry name" value="Rhodanese-like_dom_sf"/>
</dbReference>
<name>A0A7M3ME29_9BACT</name>
<dbReference type="EMBL" id="QMIE01000008">
    <property type="protein sequence ID" value="TVM17078.1"/>
    <property type="molecule type" value="Genomic_DNA"/>
</dbReference>
<dbReference type="Pfam" id="PF00581">
    <property type="entry name" value="Rhodanese"/>
    <property type="match status" value="1"/>
</dbReference>
<sequence length="154" mass="17048">MTRYDSTNEGRNKIVAAAPLLVLALAAALVLSYVQPFAPSVPDAGPGQVMKIVSPSEAAGLIYSTPDMVILDLRTPAEHARSRIPDSRLMDYHDADFWERLDSLDRDIPYLLYCATHGRSAQTMERMAGQGFTRVWLLQGGIYAWRNAGLPVER</sequence>
<dbReference type="OrthoDB" id="5471138at2"/>
<evidence type="ECO:0000313" key="3">
    <source>
        <dbReference type="Proteomes" id="UP000448292"/>
    </source>
</evidence>
<dbReference type="InterPro" id="IPR050229">
    <property type="entry name" value="GlpE_sulfurtransferase"/>
</dbReference>
<evidence type="ECO:0000313" key="2">
    <source>
        <dbReference type="EMBL" id="TVM17078.1"/>
    </source>
</evidence>
<dbReference type="AlphaFoldDB" id="A0A7M3ME29"/>
<dbReference type="PANTHER" id="PTHR43031:SF1">
    <property type="entry name" value="PYRIDINE NUCLEOTIDE-DISULPHIDE OXIDOREDUCTASE"/>
    <property type="match status" value="1"/>
</dbReference>
<keyword evidence="2" id="KW-0808">Transferase</keyword>
<dbReference type="CDD" id="cd00158">
    <property type="entry name" value="RHOD"/>
    <property type="match status" value="1"/>
</dbReference>
<dbReference type="RefSeq" id="WP_144303036.1">
    <property type="nucleotide sequence ID" value="NZ_QMIE01000008.1"/>
</dbReference>
<dbReference type="PROSITE" id="PS50206">
    <property type="entry name" value="RHODANESE_3"/>
    <property type="match status" value="1"/>
</dbReference>